<protein>
    <submittedName>
        <fullName evidence="17">Farnesoate epoxidase</fullName>
    </submittedName>
</protein>
<evidence type="ECO:0000313" key="18">
    <source>
        <dbReference type="Proteomes" id="UP000094527"/>
    </source>
</evidence>
<keyword evidence="11 14" id="KW-0408">Iron</keyword>
<keyword evidence="13" id="KW-0472">Membrane</keyword>
<dbReference type="InterPro" id="IPR001128">
    <property type="entry name" value="Cyt_P450"/>
</dbReference>
<feature type="signal peptide" evidence="16">
    <location>
        <begin position="1"/>
        <end position="15"/>
    </location>
</feature>
<evidence type="ECO:0000256" key="11">
    <source>
        <dbReference type="ARBA" id="ARBA00023004"/>
    </source>
</evidence>
<gene>
    <name evidence="17" type="ORF">Ocin01_10112</name>
</gene>
<dbReference type="PRINTS" id="PR00463">
    <property type="entry name" value="EP450I"/>
</dbReference>
<comment type="similarity">
    <text evidence="5 15">Belongs to the cytochrome P450 family.</text>
</comment>
<sequence>MILEIILFCLILGLAKICILPKKHGSLPPGPPPLPIIGNIHQIFGKDVHHKFCKWSKEYGKLYTAKFGNRRVLVISDPKHVKNLFSHPASNGRFIMEMFHVLGRGPYGVVNTEGNLWSEQRNFCIRTLKSFGFNGSSRAALESQILQDLQHTLNDLSIKTVPVPIFNYIKRWQSKVMWKIITGERETTQTSEDCYDKVAFLTNNYLIAMGNAVETGLAFLPWLKYLAPERSGYNNLRKGADKLHDLVTDQLNKRMSEFSPGSAKSIMEAYGEKLRCCNDPKSTFHGEVGMLNSISTLLELLSASGDTIPHSVNWLMLYVSHHQNVQQKLCEEINHVIGNDRCPSLLDRINMPYCEAVIQEVLRFSSVAWMGVPHQLMADIDFEGYTLTKGLILLPNLYFIHHDPATWGDPENFRPERFIGKDGSFVRHDCMMPFGVGKRVCFGESLARDLMFLFIVKFFQTLNVFPESSETSPDFNPNFGLILTAKPFNVNTKRRIAFSTNCYLR</sequence>
<keyword evidence="12 15" id="KW-0503">Monooxygenase</keyword>
<dbReference type="Proteomes" id="UP000094527">
    <property type="component" value="Unassembled WGS sequence"/>
</dbReference>
<dbReference type="PROSITE" id="PS00086">
    <property type="entry name" value="CYTOCHROME_P450"/>
    <property type="match status" value="1"/>
</dbReference>
<dbReference type="STRING" id="48709.A0A1D2MU08"/>
<keyword evidence="9" id="KW-0492">Microsome</keyword>
<evidence type="ECO:0000256" key="6">
    <source>
        <dbReference type="ARBA" id="ARBA00022617"/>
    </source>
</evidence>
<evidence type="ECO:0000256" key="13">
    <source>
        <dbReference type="ARBA" id="ARBA00023136"/>
    </source>
</evidence>
<keyword evidence="8" id="KW-0256">Endoplasmic reticulum</keyword>
<dbReference type="InterPro" id="IPR036396">
    <property type="entry name" value="Cyt_P450_sf"/>
</dbReference>
<dbReference type="InterPro" id="IPR002401">
    <property type="entry name" value="Cyt_P450_E_grp-I"/>
</dbReference>
<dbReference type="GO" id="GO:0020037">
    <property type="term" value="F:heme binding"/>
    <property type="evidence" value="ECO:0007669"/>
    <property type="project" value="InterPro"/>
</dbReference>
<feature type="chain" id="PRO_5012249712" evidence="16">
    <location>
        <begin position="16"/>
        <end position="505"/>
    </location>
</feature>
<dbReference type="AlphaFoldDB" id="A0A1D2MU08"/>
<evidence type="ECO:0000256" key="12">
    <source>
        <dbReference type="ARBA" id="ARBA00023033"/>
    </source>
</evidence>
<dbReference type="OrthoDB" id="2789670at2759"/>
<evidence type="ECO:0000256" key="4">
    <source>
        <dbReference type="ARBA" id="ARBA00004406"/>
    </source>
</evidence>
<dbReference type="EMBL" id="LJIJ01000525">
    <property type="protein sequence ID" value="ODM96570.1"/>
    <property type="molecule type" value="Genomic_DNA"/>
</dbReference>
<evidence type="ECO:0000256" key="1">
    <source>
        <dbReference type="ARBA" id="ARBA00001971"/>
    </source>
</evidence>
<keyword evidence="16" id="KW-0732">Signal</keyword>
<dbReference type="InterPro" id="IPR050182">
    <property type="entry name" value="Cytochrome_P450_fam2"/>
</dbReference>
<dbReference type="GO" id="GO:0006805">
    <property type="term" value="P:xenobiotic metabolic process"/>
    <property type="evidence" value="ECO:0007669"/>
    <property type="project" value="TreeGrafter"/>
</dbReference>
<evidence type="ECO:0000256" key="10">
    <source>
        <dbReference type="ARBA" id="ARBA00023002"/>
    </source>
</evidence>
<comment type="subcellular location">
    <subcellularLocation>
        <location evidence="4">Endoplasmic reticulum membrane</location>
        <topology evidence="4">Peripheral membrane protein</topology>
    </subcellularLocation>
    <subcellularLocation>
        <location evidence="3">Microsome membrane</location>
        <topology evidence="3">Peripheral membrane protein</topology>
    </subcellularLocation>
</comment>
<dbReference type="FunFam" id="1.10.630.10:FF:000238">
    <property type="entry name" value="Cytochrome P450 2A6"/>
    <property type="match status" value="1"/>
</dbReference>
<dbReference type="GO" id="GO:0006082">
    <property type="term" value="P:organic acid metabolic process"/>
    <property type="evidence" value="ECO:0007669"/>
    <property type="project" value="TreeGrafter"/>
</dbReference>
<dbReference type="InterPro" id="IPR017972">
    <property type="entry name" value="Cyt_P450_CS"/>
</dbReference>
<evidence type="ECO:0000256" key="8">
    <source>
        <dbReference type="ARBA" id="ARBA00022824"/>
    </source>
</evidence>
<evidence type="ECO:0000256" key="5">
    <source>
        <dbReference type="ARBA" id="ARBA00010617"/>
    </source>
</evidence>
<dbReference type="SUPFAM" id="SSF48264">
    <property type="entry name" value="Cytochrome P450"/>
    <property type="match status" value="1"/>
</dbReference>
<evidence type="ECO:0000256" key="9">
    <source>
        <dbReference type="ARBA" id="ARBA00022848"/>
    </source>
</evidence>
<comment type="function">
    <text evidence="2">May be involved in the metabolism of insect hormones and in the breakdown of synthetic insecticides.</text>
</comment>
<dbReference type="Pfam" id="PF00067">
    <property type="entry name" value="p450"/>
    <property type="match status" value="1"/>
</dbReference>
<organism evidence="17 18">
    <name type="scientific">Orchesella cincta</name>
    <name type="common">Springtail</name>
    <name type="synonym">Podura cincta</name>
    <dbReference type="NCBI Taxonomy" id="48709"/>
    <lineage>
        <taxon>Eukaryota</taxon>
        <taxon>Metazoa</taxon>
        <taxon>Ecdysozoa</taxon>
        <taxon>Arthropoda</taxon>
        <taxon>Hexapoda</taxon>
        <taxon>Collembola</taxon>
        <taxon>Entomobryomorpha</taxon>
        <taxon>Entomobryoidea</taxon>
        <taxon>Orchesellidae</taxon>
        <taxon>Orchesellinae</taxon>
        <taxon>Orchesella</taxon>
    </lineage>
</organism>
<evidence type="ECO:0000313" key="17">
    <source>
        <dbReference type="EMBL" id="ODM96570.1"/>
    </source>
</evidence>
<evidence type="ECO:0000256" key="15">
    <source>
        <dbReference type="RuleBase" id="RU000461"/>
    </source>
</evidence>
<dbReference type="PRINTS" id="PR00385">
    <property type="entry name" value="P450"/>
</dbReference>
<dbReference type="PANTHER" id="PTHR24300">
    <property type="entry name" value="CYTOCHROME P450 508A4-RELATED"/>
    <property type="match status" value="1"/>
</dbReference>
<dbReference type="GO" id="GO:0016712">
    <property type="term" value="F:oxidoreductase activity, acting on paired donors, with incorporation or reduction of molecular oxygen, reduced flavin or flavoprotein as one donor, and incorporation of one atom of oxygen"/>
    <property type="evidence" value="ECO:0007669"/>
    <property type="project" value="TreeGrafter"/>
</dbReference>
<dbReference type="OMA" id="NGRFIME"/>
<dbReference type="Gene3D" id="1.10.630.10">
    <property type="entry name" value="Cytochrome P450"/>
    <property type="match status" value="1"/>
</dbReference>
<keyword evidence="7 14" id="KW-0479">Metal-binding</keyword>
<evidence type="ECO:0000256" key="3">
    <source>
        <dbReference type="ARBA" id="ARBA00004174"/>
    </source>
</evidence>
<reference evidence="17 18" key="1">
    <citation type="journal article" date="2016" name="Genome Biol. Evol.">
        <title>Gene Family Evolution Reflects Adaptation to Soil Environmental Stressors in the Genome of the Collembolan Orchesella cincta.</title>
        <authorList>
            <person name="Faddeeva-Vakhrusheva A."/>
            <person name="Derks M.F."/>
            <person name="Anvar S.Y."/>
            <person name="Agamennone V."/>
            <person name="Suring W."/>
            <person name="Smit S."/>
            <person name="van Straalen N.M."/>
            <person name="Roelofs D."/>
        </authorList>
    </citation>
    <scope>NUCLEOTIDE SEQUENCE [LARGE SCALE GENOMIC DNA]</scope>
    <source>
        <tissue evidence="17">Mixed pool</tissue>
    </source>
</reference>
<feature type="binding site" description="axial binding residue" evidence="14">
    <location>
        <position position="441"/>
    </location>
    <ligand>
        <name>heme</name>
        <dbReference type="ChEBI" id="CHEBI:30413"/>
    </ligand>
    <ligandPart>
        <name>Fe</name>
        <dbReference type="ChEBI" id="CHEBI:18248"/>
    </ligandPart>
</feature>
<evidence type="ECO:0000256" key="16">
    <source>
        <dbReference type="SAM" id="SignalP"/>
    </source>
</evidence>
<comment type="caution">
    <text evidence="17">The sequence shown here is derived from an EMBL/GenBank/DDBJ whole genome shotgun (WGS) entry which is preliminary data.</text>
</comment>
<keyword evidence="6 14" id="KW-0349">Heme</keyword>
<proteinExistence type="inferred from homology"/>
<name>A0A1D2MU08_ORCCI</name>
<keyword evidence="10 15" id="KW-0560">Oxidoreductase</keyword>
<evidence type="ECO:0000256" key="2">
    <source>
        <dbReference type="ARBA" id="ARBA00003690"/>
    </source>
</evidence>
<dbReference type="GO" id="GO:0005506">
    <property type="term" value="F:iron ion binding"/>
    <property type="evidence" value="ECO:0007669"/>
    <property type="project" value="InterPro"/>
</dbReference>
<comment type="cofactor">
    <cofactor evidence="1 14">
        <name>heme</name>
        <dbReference type="ChEBI" id="CHEBI:30413"/>
    </cofactor>
</comment>
<accession>A0A1D2MU08</accession>
<dbReference type="GO" id="GO:0005789">
    <property type="term" value="C:endoplasmic reticulum membrane"/>
    <property type="evidence" value="ECO:0007669"/>
    <property type="project" value="UniProtKB-SubCell"/>
</dbReference>
<keyword evidence="18" id="KW-1185">Reference proteome</keyword>
<evidence type="ECO:0000256" key="14">
    <source>
        <dbReference type="PIRSR" id="PIRSR602401-1"/>
    </source>
</evidence>
<evidence type="ECO:0000256" key="7">
    <source>
        <dbReference type="ARBA" id="ARBA00022723"/>
    </source>
</evidence>
<dbReference type="PANTHER" id="PTHR24300:SF375">
    <property type="entry name" value="CYTOCHROME P450 FAMILY"/>
    <property type="match status" value="1"/>
</dbReference>